<dbReference type="GO" id="GO:0006313">
    <property type="term" value="P:DNA transposition"/>
    <property type="evidence" value="ECO:0007669"/>
    <property type="project" value="InterPro"/>
</dbReference>
<evidence type="ECO:0000313" key="2">
    <source>
        <dbReference type="EMBL" id="BEP30332.1"/>
    </source>
</evidence>
<dbReference type="Gene3D" id="3.30.70.1290">
    <property type="entry name" value="Transposase IS200-like"/>
    <property type="match status" value="1"/>
</dbReference>
<dbReference type="Pfam" id="PF01797">
    <property type="entry name" value="Y1_Tnp"/>
    <property type="match status" value="1"/>
</dbReference>
<dbReference type="GO" id="GO:0003677">
    <property type="term" value="F:DNA binding"/>
    <property type="evidence" value="ECO:0007669"/>
    <property type="project" value="InterPro"/>
</dbReference>
<dbReference type="PANTHER" id="PTHR34322:SF2">
    <property type="entry name" value="TRANSPOSASE IS200-LIKE DOMAIN-CONTAINING PROTEIN"/>
    <property type="match status" value="1"/>
</dbReference>
<dbReference type="InterPro" id="IPR002686">
    <property type="entry name" value="Transposase_17"/>
</dbReference>
<feature type="domain" description="Transposase IS200-like" evidence="1">
    <location>
        <begin position="9"/>
        <end position="123"/>
    </location>
</feature>
<keyword evidence="3" id="KW-1185">Reference proteome</keyword>
<evidence type="ECO:0000313" key="3">
    <source>
        <dbReference type="Proteomes" id="UP001321786"/>
    </source>
</evidence>
<sequence>MGRKSRNYFSGAIYHIIKRGNNKTYIFNDQLDKSMFYGILNKTKLEMPFKLLYFVLMDNHYHLLVEMMDISIDKIMRSINLAYSKYFNKKYNRTGTIFDGRLSIRDVNNREYYLKLICYIAFNPVKANLVKNPNEYKWGAHLEIVNKRSIIVDRKEMLKKISNSSSSAMTIYKDIINNSYINKYEKLSLEDKHIEELDVFIKELSNSSNVYNKIKNKNRSKKIIEIKNAFIMEYFKRGYSIKEIALCLNMSVRSIRLITGKSCAPGTKTEILGNAASKDSRL</sequence>
<dbReference type="SMART" id="SM01321">
    <property type="entry name" value="Y1_Tnp"/>
    <property type="match status" value="1"/>
</dbReference>
<reference evidence="2 3" key="1">
    <citation type="submission" date="2023-08" db="EMBL/GenBank/DDBJ databases">
        <title>Helicovermis profunda gen. nov., sp. nov., a novel mesophilic, fermentative bacterium within the Bacillota from a deep-sea hydrothermal vent chimney.</title>
        <authorList>
            <person name="Miyazaki U."/>
            <person name="Mizutani D."/>
            <person name="Hashimoto Y."/>
            <person name="Tame A."/>
            <person name="Sawayama S."/>
            <person name="Miyazaki J."/>
            <person name="Takai K."/>
            <person name="Nakagawa S."/>
        </authorList>
    </citation>
    <scope>NUCLEOTIDE SEQUENCE [LARGE SCALE GENOMIC DNA]</scope>
    <source>
        <strain evidence="2 3">S502</strain>
    </source>
</reference>
<gene>
    <name evidence="2" type="ORF">HLPR_26630</name>
</gene>
<dbReference type="InterPro" id="IPR036515">
    <property type="entry name" value="Transposase_17_sf"/>
</dbReference>
<proteinExistence type="predicted"/>
<dbReference type="EMBL" id="AP028654">
    <property type="protein sequence ID" value="BEP30332.1"/>
    <property type="molecule type" value="Genomic_DNA"/>
</dbReference>
<dbReference type="RefSeq" id="WP_338535923.1">
    <property type="nucleotide sequence ID" value="NZ_AP028654.1"/>
</dbReference>
<name>A0AAU9EHL8_9FIRM</name>
<protein>
    <recommendedName>
        <fullName evidence="1">Transposase IS200-like domain-containing protein</fullName>
    </recommendedName>
</protein>
<dbReference type="SUPFAM" id="SSF143422">
    <property type="entry name" value="Transposase IS200-like"/>
    <property type="match status" value="1"/>
</dbReference>
<dbReference type="GO" id="GO:0004803">
    <property type="term" value="F:transposase activity"/>
    <property type="evidence" value="ECO:0007669"/>
    <property type="project" value="InterPro"/>
</dbReference>
<dbReference type="KEGG" id="hprf:HLPR_26630"/>
<dbReference type="AlphaFoldDB" id="A0AAU9EHL8"/>
<evidence type="ECO:0000259" key="1">
    <source>
        <dbReference type="SMART" id="SM01321"/>
    </source>
</evidence>
<accession>A0AAU9EHL8</accession>
<dbReference type="Proteomes" id="UP001321786">
    <property type="component" value="Chromosome"/>
</dbReference>
<organism evidence="2 3">
    <name type="scientific">Helicovermis profundi</name>
    <dbReference type="NCBI Taxonomy" id="3065157"/>
    <lineage>
        <taxon>Bacteria</taxon>
        <taxon>Bacillati</taxon>
        <taxon>Bacillota</taxon>
        <taxon>Clostridia</taxon>
        <taxon>Helicovermis</taxon>
    </lineage>
</organism>
<dbReference type="PANTHER" id="PTHR34322">
    <property type="entry name" value="TRANSPOSASE, Y1_TNP DOMAIN-CONTAINING"/>
    <property type="match status" value="1"/>
</dbReference>